<dbReference type="SMART" id="SM00490">
    <property type="entry name" value="HELICc"/>
    <property type="match status" value="1"/>
</dbReference>
<evidence type="ECO:0000256" key="6">
    <source>
        <dbReference type="ARBA" id="ARBA00022806"/>
    </source>
</evidence>
<dbReference type="Gene3D" id="3.40.50.10810">
    <property type="entry name" value="Tandem AAA-ATPase domain"/>
    <property type="match status" value="2"/>
</dbReference>
<keyword evidence="2" id="KW-0479">Metal-binding</keyword>
<dbReference type="SMART" id="SM00487">
    <property type="entry name" value="DEXDc"/>
    <property type="match status" value="1"/>
</dbReference>
<dbReference type="PROSITE" id="PS51194">
    <property type="entry name" value="HELICASE_CTER"/>
    <property type="match status" value="1"/>
</dbReference>
<dbReference type="PROSITE" id="PS50089">
    <property type="entry name" value="ZF_RING_2"/>
    <property type="match status" value="1"/>
</dbReference>
<dbReference type="CDD" id="cd18008">
    <property type="entry name" value="DEXDc_SHPRH-like"/>
    <property type="match status" value="1"/>
</dbReference>
<comment type="similarity">
    <text evidence="1">Belongs to the SNF2/RAD54 helicase family.</text>
</comment>
<evidence type="ECO:0000256" key="8">
    <source>
        <dbReference type="ARBA" id="ARBA00022840"/>
    </source>
</evidence>
<comment type="caution">
    <text evidence="13">The sequence shown here is derived from an EMBL/GenBank/DDBJ whole genome shotgun (WGS) entry which is preliminary data.</text>
</comment>
<feature type="domain" description="Helicase ATP-binding" evidence="11">
    <location>
        <begin position="165"/>
        <end position="382"/>
    </location>
</feature>
<dbReference type="GO" id="GO:0008094">
    <property type="term" value="F:ATP-dependent activity, acting on DNA"/>
    <property type="evidence" value="ECO:0007669"/>
    <property type="project" value="TreeGrafter"/>
</dbReference>
<evidence type="ECO:0000259" key="10">
    <source>
        <dbReference type="PROSITE" id="PS50089"/>
    </source>
</evidence>
<dbReference type="InterPro" id="IPR017907">
    <property type="entry name" value="Znf_RING_CS"/>
</dbReference>
<dbReference type="GO" id="GO:0005524">
    <property type="term" value="F:ATP binding"/>
    <property type="evidence" value="ECO:0007669"/>
    <property type="project" value="UniProtKB-KW"/>
</dbReference>
<dbReference type="STRING" id="1754190.A0A1Y2AQ44"/>
<evidence type="ECO:0000256" key="5">
    <source>
        <dbReference type="ARBA" id="ARBA00022801"/>
    </source>
</evidence>
<sequence>MPAQNTLRIEITIYGTTSIAKLLGPLLYQNKVNISVPIIPLPPGMTYFNPISRFGHIPIDDKYKQLVGLPQSSNNSDNANQNMKNQIDKVFDSLKPIDELPELEPNKLINTPLYKYQKQALYFMVQREKDATEDYFKNDSIWKLKENKSNGRPEYVNSITKTISKKMPKKVQGGIIADDMGLGKTFQMLCLIMNYYNEVKSKDNDSDDTLDFDLSEDYLKEEDSDIDFISIKNGEGESKIEKSYISTKATLIICPLSVISNWDEQINTHIKEGILKVYIHHGSRRFQDPSKIASYDIVISTYNVLALEYNKEKNNENYFAPLHKIEWFRIILDEAHYIKEAQTLQSRAACELEGKRRWCLSGTPMQNKIDDLYGLIKFLGFEPLNKKSTWINYISKPMKSYDNVGISSLQALMKSIAIRRTKESTFNGKKLIELPSKSNEYVKLQLSPEAREIYNRVLEQGKMIFIGLVNQGTWAKHYVHILEIILRLRQIATHLSLCTNKDLTSLNNLTMSMIIKDEENVTTESKAMEIYNILKDSAENQCLLCGYDVDNIDKRGYISSCGHLYCADCLKSRSVFRCVECQKDINKNKVVVIPKTESNSTEFFFNEVETDCVNVKVNRLINDLLRDKKMKDKSIVFSQWTKVFDLLDCHLKKANIEYVRLDGQMSRIKRNESIQKFKNDPNISVMLISLKAGGLGLTLTVASRVYLFEPHFNPAAENQAIDRVHRLGQNKPVFVYHYIMENTIEENIVDLQNKKRALFNLTFNRNKKLTKEEIESRRLADLRFLFK</sequence>
<dbReference type="Gene3D" id="3.40.50.300">
    <property type="entry name" value="P-loop containing nucleotide triphosphate hydrolases"/>
    <property type="match status" value="1"/>
</dbReference>
<evidence type="ECO:0000259" key="12">
    <source>
        <dbReference type="PROSITE" id="PS51194"/>
    </source>
</evidence>
<dbReference type="SUPFAM" id="SSF52540">
    <property type="entry name" value="P-loop containing nucleoside triphosphate hydrolases"/>
    <property type="match status" value="2"/>
</dbReference>
<dbReference type="PANTHER" id="PTHR45626:SF52">
    <property type="entry name" value="SINGLE-STRANDED DNA-DEPENDENT ATPASE (EUROFUNG)"/>
    <property type="match status" value="1"/>
</dbReference>
<feature type="domain" description="RING-type" evidence="10">
    <location>
        <begin position="542"/>
        <end position="582"/>
    </location>
</feature>
<evidence type="ECO:0000313" key="14">
    <source>
        <dbReference type="Proteomes" id="UP000193920"/>
    </source>
</evidence>
<dbReference type="GO" id="GO:0016787">
    <property type="term" value="F:hydrolase activity"/>
    <property type="evidence" value="ECO:0007669"/>
    <property type="project" value="UniProtKB-KW"/>
</dbReference>
<dbReference type="CDD" id="cd18793">
    <property type="entry name" value="SF2_C_SNF"/>
    <property type="match status" value="1"/>
</dbReference>
<feature type="domain" description="Helicase C-terminal" evidence="12">
    <location>
        <begin position="616"/>
        <end position="767"/>
    </location>
</feature>
<dbReference type="Proteomes" id="UP000193920">
    <property type="component" value="Unassembled WGS sequence"/>
</dbReference>
<dbReference type="EMBL" id="MCOG01000222">
    <property type="protein sequence ID" value="ORY24420.1"/>
    <property type="molecule type" value="Genomic_DNA"/>
</dbReference>
<evidence type="ECO:0000256" key="3">
    <source>
        <dbReference type="ARBA" id="ARBA00022741"/>
    </source>
</evidence>
<protein>
    <recommendedName>
        <fullName evidence="15">P-loop containing nucleoside triphosphate hydrolase protein</fullName>
    </recommendedName>
</protein>
<dbReference type="InterPro" id="IPR001841">
    <property type="entry name" value="Znf_RING"/>
</dbReference>
<evidence type="ECO:0000256" key="4">
    <source>
        <dbReference type="ARBA" id="ARBA00022771"/>
    </source>
</evidence>
<evidence type="ECO:0008006" key="15">
    <source>
        <dbReference type="Google" id="ProtNLM"/>
    </source>
</evidence>
<evidence type="ECO:0000259" key="11">
    <source>
        <dbReference type="PROSITE" id="PS51192"/>
    </source>
</evidence>
<evidence type="ECO:0000256" key="1">
    <source>
        <dbReference type="ARBA" id="ARBA00007025"/>
    </source>
</evidence>
<keyword evidence="3" id="KW-0547">Nucleotide-binding</keyword>
<dbReference type="InterPro" id="IPR013083">
    <property type="entry name" value="Znf_RING/FYVE/PHD"/>
</dbReference>
<keyword evidence="8" id="KW-0067">ATP-binding</keyword>
<dbReference type="Gene3D" id="3.30.40.10">
    <property type="entry name" value="Zinc/RING finger domain, C3HC4 (zinc finger)"/>
    <property type="match status" value="1"/>
</dbReference>
<gene>
    <name evidence="13" type="ORF">LY90DRAFT_116091</name>
</gene>
<dbReference type="InterPro" id="IPR049730">
    <property type="entry name" value="SNF2/RAD54-like_C"/>
</dbReference>
<keyword evidence="7" id="KW-0862">Zinc</keyword>
<dbReference type="AlphaFoldDB" id="A0A1Y2AQ44"/>
<proteinExistence type="inferred from homology"/>
<name>A0A1Y2AQ44_9FUNG</name>
<evidence type="ECO:0000256" key="7">
    <source>
        <dbReference type="ARBA" id="ARBA00022833"/>
    </source>
</evidence>
<dbReference type="PANTHER" id="PTHR45626">
    <property type="entry name" value="TRANSCRIPTION TERMINATION FACTOR 2-RELATED"/>
    <property type="match status" value="1"/>
</dbReference>
<keyword evidence="14" id="KW-1185">Reference proteome</keyword>
<keyword evidence="4 9" id="KW-0863">Zinc-finger</keyword>
<dbReference type="GO" id="GO:0008270">
    <property type="term" value="F:zinc ion binding"/>
    <property type="evidence" value="ECO:0007669"/>
    <property type="project" value="UniProtKB-KW"/>
</dbReference>
<dbReference type="PROSITE" id="PS51192">
    <property type="entry name" value="HELICASE_ATP_BIND_1"/>
    <property type="match status" value="1"/>
</dbReference>
<dbReference type="GO" id="GO:0006281">
    <property type="term" value="P:DNA repair"/>
    <property type="evidence" value="ECO:0007669"/>
    <property type="project" value="TreeGrafter"/>
</dbReference>
<dbReference type="OrthoDB" id="448448at2759"/>
<accession>A0A1Y2AQ44</accession>
<evidence type="ECO:0000313" key="13">
    <source>
        <dbReference type="EMBL" id="ORY24420.1"/>
    </source>
</evidence>
<dbReference type="InterPro" id="IPR038718">
    <property type="entry name" value="SNF2-like_sf"/>
</dbReference>
<dbReference type="PROSITE" id="PS00518">
    <property type="entry name" value="ZF_RING_1"/>
    <property type="match status" value="1"/>
</dbReference>
<dbReference type="Pfam" id="PF00176">
    <property type="entry name" value="SNF2-rel_dom"/>
    <property type="match status" value="1"/>
</dbReference>
<organism evidence="13 14">
    <name type="scientific">Neocallimastix californiae</name>
    <dbReference type="NCBI Taxonomy" id="1754190"/>
    <lineage>
        <taxon>Eukaryota</taxon>
        <taxon>Fungi</taxon>
        <taxon>Fungi incertae sedis</taxon>
        <taxon>Chytridiomycota</taxon>
        <taxon>Chytridiomycota incertae sedis</taxon>
        <taxon>Neocallimastigomycetes</taxon>
        <taxon>Neocallimastigales</taxon>
        <taxon>Neocallimastigaceae</taxon>
        <taxon>Neocallimastix</taxon>
    </lineage>
</organism>
<evidence type="ECO:0000256" key="9">
    <source>
        <dbReference type="PROSITE-ProRule" id="PRU00175"/>
    </source>
</evidence>
<dbReference type="InterPro" id="IPR001650">
    <property type="entry name" value="Helicase_C-like"/>
</dbReference>
<keyword evidence="6" id="KW-0347">Helicase</keyword>
<dbReference type="Pfam" id="PF00271">
    <property type="entry name" value="Helicase_C"/>
    <property type="match status" value="1"/>
</dbReference>
<dbReference type="InterPro" id="IPR000330">
    <property type="entry name" value="SNF2_N"/>
</dbReference>
<dbReference type="InterPro" id="IPR050628">
    <property type="entry name" value="SNF2_RAD54_helicase_TF"/>
</dbReference>
<dbReference type="GO" id="GO:0005634">
    <property type="term" value="C:nucleus"/>
    <property type="evidence" value="ECO:0007669"/>
    <property type="project" value="TreeGrafter"/>
</dbReference>
<dbReference type="InterPro" id="IPR027417">
    <property type="entry name" value="P-loop_NTPase"/>
</dbReference>
<keyword evidence="5" id="KW-0378">Hydrolase</keyword>
<dbReference type="InterPro" id="IPR014001">
    <property type="entry name" value="Helicase_ATP-bd"/>
</dbReference>
<evidence type="ECO:0000256" key="2">
    <source>
        <dbReference type="ARBA" id="ARBA00022723"/>
    </source>
</evidence>
<reference evidence="13 14" key="1">
    <citation type="submission" date="2016-08" db="EMBL/GenBank/DDBJ databases">
        <title>A Parts List for Fungal Cellulosomes Revealed by Comparative Genomics.</title>
        <authorList>
            <consortium name="DOE Joint Genome Institute"/>
            <person name="Haitjema C.H."/>
            <person name="Gilmore S.P."/>
            <person name="Henske J.K."/>
            <person name="Solomon K.V."/>
            <person name="De Groot R."/>
            <person name="Kuo A."/>
            <person name="Mondo S.J."/>
            <person name="Salamov A.A."/>
            <person name="Labutti K."/>
            <person name="Zhao Z."/>
            <person name="Chiniquy J."/>
            <person name="Barry K."/>
            <person name="Brewer H.M."/>
            <person name="Purvine S.O."/>
            <person name="Wright A.T."/>
            <person name="Boxma B."/>
            <person name="Van Alen T."/>
            <person name="Hackstein J.H."/>
            <person name="Baker S.E."/>
            <person name="Grigoriev I.V."/>
            <person name="O'Malley M.A."/>
        </authorList>
    </citation>
    <scope>NUCLEOTIDE SEQUENCE [LARGE SCALE GENOMIC DNA]</scope>
    <source>
        <strain evidence="13 14">G1</strain>
    </source>
</reference>
<dbReference type="GO" id="GO:0004386">
    <property type="term" value="F:helicase activity"/>
    <property type="evidence" value="ECO:0007669"/>
    <property type="project" value="UniProtKB-KW"/>
</dbReference>